<dbReference type="AlphaFoldDB" id="A0A7J7USH8"/>
<dbReference type="EMBL" id="JACAGB010000018">
    <property type="protein sequence ID" value="KAF6315845.1"/>
    <property type="molecule type" value="Genomic_DNA"/>
</dbReference>
<keyword evidence="1 6" id="KW-0768">Sushi</keyword>
<sequence>MVETPEIMHPPRAPNGTLDRKGRMTAWPFSRLWRVSGSTLFQMTVVAALLATVLGDCGPPPNLNFAFQMEKFNETSYKERTRVHYSCRPGFFKTSSRTYITCENGEWRYDTFCVRKKCSNPGELRNGEVILKPDYSFGSHVEFNCLEGYVLIGSPISYCEIQDRNVGWSHRFPQCEIAKCKAPPSISNGRHNAGYEDVYPYGSSVTYSCNPRFSLIGDASISCTVENKTNGVWRPSPPTCKRVTCTQPQVKHGKITFGLGPTYTYKDSITFECNKGFALRGRETIHCGADNNWDPSPPTCEISCFYPPVIDHGRPKLTTHTFTANKANYECDKGYILVGNPTITCSYSRWSGPPPQCKALCPTPEIEHGNLLVGKDQFLESENVTIQCDSGYAVVGPQNITCLEDRTWYPEVPKCEWVVPAGCEQVLAGKKLMQCLPNPEDVKMALELYKLSLEIELLEIHRDKEKKSILEPSL</sequence>
<dbReference type="InterPro" id="IPR000436">
    <property type="entry name" value="Sushi_SCR_CCP_dom"/>
</dbReference>
<keyword evidence="9" id="KW-1185">Reference proteome</keyword>
<dbReference type="PROSITE" id="PS50923">
    <property type="entry name" value="SUSHI"/>
    <property type="match status" value="5"/>
</dbReference>
<dbReference type="Pfam" id="PF18453">
    <property type="entry name" value="C4bp_oligo"/>
    <property type="match status" value="1"/>
</dbReference>
<feature type="disulfide bond" evidence="6">
    <location>
        <begin position="180"/>
        <end position="223"/>
    </location>
</feature>
<evidence type="ECO:0000256" key="6">
    <source>
        <dbReference type="PROSITE-ProRule" id="PRU00302"/>
    </source>
</evidence>
<dbReference type="SUPFAM" id="SSF57535">
    <property type="entry name" value="Complement control module/SCR domain"/>
    <property type="match status" value="6"/>
</dbReference>
<dbReference type="Proteomes" id="UP000558488">
    <property type="component" value="Unassembled WGS sequence"/>
</dbReference>
<keyword evidence="4 6" id="KW-1015">Disulfide bond</keyword>
<feature type="domain" description="Sushi" evidence="7">
    <location>
        <begin position="116"/>
        <end position="177"/>
    </location>
</feature>
<dbReference type="SMART" id="SM00032">
    <property type="entry name" value="CCP"/>
    <property type="match status" value="6"/>
</dbReference>
<evidence type="ECO:0000256" key="3">
    <source>
        <dbReference type="ARBA" id="ARBA00022737"/>
    </source>
</evidence>
<feature type="domain" description="Sushi" evidence="7">
    <location>
        <begin position="55"/>
        <end position="115"/>
    </location>
</feature>
<evidence type="ECO:0000259" key="7">
    <source>
        <dbReference type="PROSITE" id="PS50923"/>
    </source>
</evidence>
<comment type="caution">
    <text evidence="8">The sequence shown here is derived from an EMBL/GenBank/DDBJ whole genome shotgun (WGS) entry which is preliminary data.</text>
</comment>
<organism evidence="8 9">
    <name type="scientific">Pipistrellus kuhlii</name>
    <name type="common">Kuhl's pipistrelle</name>
    <dbReference type="NCBI Taxonomy" id="59472"/>
    <lineage>
        <taxon>Eukaryota</taxon>
        <taxon>Metazoa</taxon>
        <taxon>Chordata</taxon>
        <taxon>Craniata</taxon>
        <taxon>Vertebrata</taxon>
        <taxon>Euteleostomi</taxon>
        <taxon>Mammalia</taxon>
        <taxon>Eutheria</taxon>
        <taxon>Laurasiatheria</taxon>
        <taxon>Chiroptera</taxon>
        <taxon>Yangochiroptera</taxon>
        <taxon>Vespertilionidae</taxon>
        <taxon>Pipistrellus</taxon>
    </lineage>
</organism>
<evidence type="ECO:0000256" key="4">
    <source>
        <dbReference type="ARBA" id="ARBA00023157"/>
    </source>
</evidence>
<name>A0A7J7USH8_PIPKU</name>
<feature type="domain" description="Sushi" evidence="7">
    <location>
        <begin position="178"/>
        <end position="242"/>
    </location>
</feature>
<evidence type="ECO:0000256" key="1">
    <source>
        <dbReference type="ARBA" id="ARBA00022659"/>
    </source>
</evidence>
<evidence type="ECO:0000313" key="9">
    <source>
        <dbReference type="Proteomes" id="UP000558488"/>
    </source>
</evidence>
<keyword evidence="3" id="KW-0677">Repeat</keyword>
<dbReference type="InterPro" id="IPR050350">
    <property type="entry name" value="Compl-Cell_Adhes-Reg"/>
</dbReference>
<dbReference type="InterPro" id="IPR035976">
    <property type="entry name" value="Sushi/SCR/CCP_sf"/>
</dbReference>
<keyword evidence="2" id="KW-0732">Signal</keyword>
<dbReference type="FunFam" id="2.10.70.10:FF:000014">
    <property type="entry name" value="Membrane cofactor protein"/>
    <property type="match status" value="2"/>
</dbReference>
<dbReference type="InterPro" id="IPR040514">
    <property type="entry name" value="C4bp_oligo"/>
</dbReference>
<evidence type="ECO:0000256" key="2">
    <source>
        <dbReference type="ARBA" id="ARBA00022729"/>
    </source>
</evidence>
<evidence type="ECO:0000313" key="8">
    <source>
        <dbReference type="EMBL" id="KAF6315845.1"/>
    </source>
</evidence>
<feature type="domain" description="Sushi" evidence="7">
    <location>
        <begin position="359"/>
        <end position="417"/>
    </location>
</feature>
<dbReference type="PANTHER" id="PTHR19325">
    <property type="entry name" value="COMPLEMENT COMPONENT-RELATED SUSHI DOMAIN-CONTAINING"/>
    <property type="match status" value="1"/>
</dbReference>
<dbReference type="Gene3D" id="1.20.5.3730">
    <property type="match status" value="1"/>
</dbReference>
<feature type="domain" description="Sushi" evidence="7">
    <location>
        <begin position="243"/>
        <end position="302"/>
    </location>
</feature>
<keyword evidence="5" id="KW-0325">Glycoprotein</keyword>
<evidence type="ECO:0000256" key="5">
    <source>
        <dbReference type="ARBA" id="ARBA00023180"/>
    </source>
</evidence>
<dbReference type="Gene3D" id="2.10.70.10">
    <property type="entry name" value="Complement Module, domain 1"/>
    <property type="match status" value="6"/>
</dbReference>
<protein>
    <submittedName>
        <fullName evidence="8">Complement component 4 binding protein alpha</fullName>
    </submittedName>
</protein>
<dbReference type="FunFam" id="2.10.70.10:FF:000055">
    <property type="entry name" value="Complement decay-accelerating factor, GPI-anchored"/>
    <property type="match status" value="1"/>
</dbReference>
<proteinExistence type="predicted"/>
<reference evidence="8 9" key="1">
    <citation type="journal article" date="2020" name="Nature">
        <title>Six reference-quality genomes reveal evolution of bat adaptations.</title>
        <authorList>
            <person name="Jebb D."/>
            <person name="Huang Z."/>
            <person name="Pippel M."/>
            <person name="Hughes G.M."/>
            <person name="Lavrichenko K."/>
            <person name="Devanna P."/>
            <person name="Winkler S."/>
            <person name="Jermiin L.S."/>
            <person name="Skirmuntt E.C."/>
            <person name="Katzourakis A."/>
            <person name="Burkitt-Gray L."/>
            <person name="Ray D.A."/>
            <person name="Sullivan K.A.M."/>
            <person name="Roscito J.G."/>
            <person name="Kirilenko B.M."/>
            <person name="Davalos L.M."/>
            <person name="Corthals A.P."/>
            <person name="Power M.L."/>
            <person name="Jones G."/>
            <person name="Ransome R.D."/>
            <person name="Dechmann D.K.N."/>
            <person name="Locatelli A.G."/>
            <person name="Puechmaille S.J."/>
            <person name="Fedrigo O."/>
            <person name="Jarvis E.D."/>
            <person name="Hiller M."/>
            <person name="Vernes S.C."/>
            <person name="Myers E.W."/>
            <person name="Teeling E.C."/>
        </authorList>
    </citation>
    <scope>NUCLEOTIDE SEQUENCE [LARGE SCALE GENOMIC DNA]</scope>
    <source>
        <strain evidence="8">MPipKuh1</strain>
        <tissue evidence="8">Flight muscle</tissue>
    </source>
</reference>
<accession>A0A7J7USH8</accession>
<dbReference type="Pfam" id="PF00084">
    <property type="entry name" value="Sushi"/>
    <property type="match status" value="6"/>
</dbReference>
<feature type="disulfide bond" evidence="6">
    <location>
        <begin position="273"/>
        <end position="300"/>
    </location>
</feature>
<dbReference type="PANTHER" id="PTHR19325:SF551">
    <property type="entry name" value="ZONA PELLUCIDA SPERM-BINDING PROTEIN 3 RECEPTOR"/>
    <property type="match status" value="1"/>
</dbReference>
<gene>
    <name evidence="8" type="ORF">mPipKuh1_001839</name>
</gene>
<dbReference type="CDD" id="cd00033">
    <property type="entry name" value="CCP"/>
    <property type="match status" value="6"/>
</dbReference>
<comment type="caution">
    <text evidence="6">Lacks conserved residue(s) required for the propagation of feature annotation.</text>
</comment>
<feature type="disulfide bond" evidence="6">
    <location>
        <begin position="388"/>
        <end position="415"/>
    </location>
</feature>